<sequence length="142" mass="16106">MPNQNFYGTMFHSCSQMRGFKRHFEGSVLRERHGFPTDITDICTFKVASYLSLLVLLCVAGTLLNVVSKNDNFGEIIYCYHSSYYRSTSLTKNNLGSRSHPHGKRPSGPRKSGKYFGQLSDCQFLRNESSQPKDLNILQTPS</sequence>
<keyword evidence="3" id="KW-1185">Reference proteome</keyword>
<gene>
    <name evidence="2" type="ORF">L798_04441</name>
</gene>
<organism evidence="2 3">
    <name type="scientific">Zootermopsis nevadensis</name>
    <name type="common">Dampwood termite</name>
    <dbReference type="NCBI Taxonomy" id="136037"/>
    <lineage>
        <taxon>Eukaryota</taxon>
        <taxon>Metazoa</taxon>
        <taxon>Ecdysozoa</taxon>
        <taxon>Arthropoda</taxon>
        <taxon>Hexapoda</taxon>
        <taxon>Insecta</taxon>
        <taxon>Pterygota</taxon>
        <taxon>Neoptera</taxon>
        <taxon>Polyneoptera</taxon>
        <taxon>Dictyoptera</taxon>
        <taxon>Blattodea</taxon>
        <taxon>Blattoidea</taxon>
        <taxon>Termitoidae</taxon>
        <taxon>Termopsidae</taxon>
        <taxon>Zootermopsis</taxon>
    </lineage>
</organism>
<reference evidence="2 3" key="1">
    <citation type="journal article" date="2014" name="Nat. Commun.">
        <title>Molecular traces of alternative social organization in a termite genome.</title>
        <authorList>
            <person name="Terrapon N."/>
            <person name="Li C."/>
            <person name="Robertson H.M."/>
            <person name="Ji L."/>
            <person name="Meng X."/>
            <person name="Booth W."/>
            <person name="Chen Z."/>
            <person name="Childers C.P."/>
            <person name="Glastad K.M."/>
            <person name="Gokhale K."/>
            <person name="Gowin J."/>
            <person name="Gronenberg W."/>
            <person name="Hermansen R.A."/>
            <person name="Hu H."/>
            <person name="Hunt B.G."/>
            <person name="Huylmans A.K."/>
            <person name="Khalil S.M."/>
            <person name="Mitchell R.D."/>
            <person name="Munoz-Torres M.C."/>
            <person name="Mustard J.A."/>
            <person name="Pan H."/>
            <person name="Reese J.T."/>
            <person name="Scharf M.E."/>
            <person name="Sun F."/>
            <person name="Vogel H."/>
            <person name="Xiao J."/>
            <person name="Yang W."/>
            <person name="Yang Z."/>
            <person name="Yang Z."/>
            <person name="Zhou J."/>
            <person name="Zhu J."/>
            <person name="Brent C.S."/>
            <person name="Elsik C.G."/>
            <person name="Goodisman M.A."/>
            <person name="Liberles D.A."/>
            <person name="Roe R.M."/>
            <person name="Vargo E.L."/>
            <person name="Vilcinskas A."/>
            <person name="Wang J."/>
            <person name="Bornberg-Bauer E."/>
            <person name="Korb J."/>
            <person name="Zhang G."/>
            <person name="Liebig J."/>
        </authorList>
    </citation>
    <scope>NUCLEOTIDE SEQUENCE [LARGE SCALE GENOMIC DNA]</scope>
    <source>
        <tissue evidence="2">Whole organism</tissue>
    </source>
</reference>
<dbReference type="Proteomes" id="UP000027135">
    <property type="component" value="Unassembled WGS sequence"/>
</dbReference>
<dbReference type="EMBL" id="KK853596">
    <property type="protein sequence ID" value="KDR06437.1"/>
    <property type="molecule type" value="Genomic_DNA"/>
</dbReference>
<feature type="compositionally biased region" description="Basic residues" evidence="1">
    <location>
        <begin position="99"/>
        <end position="113"/>
    </location>
</feature>
<feature type="region of interest" description="Disordered" evidence="1">
    <location>
        <begin position="91"/>
        <end position="115"/>
    </location>
</feature>
<evidence type="ECO:0000313" key="3">
    <source>
        <dbReference type="Proteomes" id="UP000027135"/>
    </source>
</evidence>
<name>A0A067QFG3_ZOONE</name>
<dbReference type="AlphaFoldDB" id="A0A067QFG3"/>
<evidence type="ECO:0000256" key="1">
    <source>
        <dbReference type="SAM" id="MobiDB-lite"/>
    </source>
</evidence>
<proteinExistence type="predicted"/>
<accession>A0A067QFG3</accession>
<protein>
    <submittedName>
        <fullName evidence="2">Uncharacterized protein</fullName>
    </submittedName>
</protein>
<evidence type="ECO:0000313" key="2">
    <source>
        <dbReference type="EMBL" id="KDR06437.1"/>
    </source>
</evidence>
<dbReference type="InParanoid" id="A0A067QFG3"/>